<gene>
    <name evidence="2" type="ORF">GD627_05800</name>
</gene>
<keyword evidence="1" id="KW-1133">Transmembrane helix</keyword>
<comment type="caution">
    <text evidence="2">The sequence shown here is derived from an EMBL/GenBank/DDBJ whole genome shotgun (WGS) entry which is preliminary data.</text>
</comment>
<evidence type="ECO:0008006" key="4">
    <source>
        <dbReference type="Google" id="ProtNLM"/>
    </source>
</evidence>
<dbReference type="RefSeq" id="WP_152271657.1">
    <property type="nucleotide sequence ID" value="NZ_VTFX01000001.1"/>
</dbReference>
<evidence type="ECO:0000313" key="3">
    <source>
        <dbReference type="Proteomes" id="UP000326852"/>
    </source>
</evidence>
<protein>
    <recommendedName>
        <fullName evidence="4">Pilus assembly protein TadE</fullName>
    </recommendedName>
</protein>
<proteinExistence type="predicted"/>
<keyword evidence="1" id="KW-0472">Membrane</keyword>
<keyword evidence="1" id="KW-0812">Transmembrane</keyword>
<organism evidence="2 3">
    <name type="scientific">Arthrobacter yangruifuii</name>
    <dbReference type="NCBI Taxonomy" id="2606616"/>
    <lineage>
        <taxon>Bacteria</taxon>
        <taxon>Bacillati</taxon>
        <taxon>Actinomycetota</taxon>
        <taxon>Actinomycetes</taxon>
        <taxon>Micrococcales</taxon>
        <taxon>Micrococcaceae</taxon>
        <taxon>Arthrobacter</taxon>
    </lineage>
</organism>
<feature type="transmembrane region" description="Helical" evidence="1">
    <location>
        <begin position="29"/>
        <end position="49"/>
    </location>
</feature>
<dbReference type="AlphaFoldDB" id="A0A5N6MW99"/>
<dbReference type="EMBL" id="VTFX01000001">
    <property type="protein sequence ID" value="KAD4060541.1"/>
    <property type="molecule type" value="Genomic_DNA"/>
</dbReference>
<evidence type="ECO:0000256" key="1">
    <source>
        <dbReference type="SAM" id="Phobius"/>
    </source>
</evidence>
<keyword evidence="3" id="KW-1185">Reference proteome</keyword>
<accession>A0A5N6MW99</accession>
<reference evidence="2 3" key="1">
    <citation type="submission" date="2019-08" db="EMBL/GenBank/DDBJ databases">
        <title>Arthrobacter sp. nov., isolated from plateau pika and Tibetan wild ass.</title>
        <authorList>
            <person name="Ge Y."/>
        </authorList>
    </citation>
    <scope>NUCLEOTIDE SEQUENCE [LARGE SCALE GENOMIC DNA]</scope>
    <source>
        <strain evidence="2 3">785</strain>
    </source>
</reference>
<sequence length="155" mass="15737">MRLCREASGLRAESVRADSQPEAGEEGSAVVEFIFLGLLLLVPVVYLVIAVGQVQAASFAAVGAADAAAAVYAGAPDAEAAEKNAADAAGLALGDFGLEADAMLMDIRCSDTCLAPGSTVTVSIRVEVPLPGLPWTSGSPVVVDSESTQIVERFG</sequence>
<name>A0A5N6MW99_9MICC</name>
<dbReference type="Proteomes" id="UP000326852">
    <property type="component" value="Unassembled WGS sequence"/>
</dbReference>
<evidence type="ECO:0000313" key="2">
    <source>
        <dbReference type="EMBL" id="KAD4060541.1"/>
    </source>
</evidence>